<sequence length="85" mass="9776">MGTLTIFLNRIHQHPQSRNDFLCFIKTYVVFSLKAADFFSSVASGDQDVISITETWFSEDIDSLELLDDRYLVFRRDRGSSSDSC</sequence>
<accession>A0A4Y2NN55</accession>
<dbReference type="AlphaFoldDB" id="A0A4Y2NN55"/>
<dbReference type="EMBL" id="BGPR01009456">
    <property type="protein sequence ID" value="GBN40099.1"/>
    <property type="molecule type" value="Genomic_DNA"/>
</dbReference>
<gene>
    <name evidence="1" type="ORF">AVEN_232302_1</name>
</gene>
<keyword evidence="2" id="KW-1185">Reference proteome</keyword>
<reference evidence="1 2" key="1">
    <citation type="journal article" date="2019" name="Sci. Rep.">
        <title>Orb-weaving spider Araneus ventricosus genome elucidates the spidroin gene catalogue.</title>
        <authorList>
            <person name="Kono N."/>
            <person name="Nakamura H."/>
            <person name="Ohtoshi R."/>
            <person name="Moran D.A.P."/>
            <person name="Shinohara A."/>
            <person name="Yoshida Y."/>
            <person name="Fujiwara M."/>
            <person name="Mori M."/>
            <person name="Tomita M."/>
            <person name="Arakawa K."/>
        </authorList>
    </citation>
    <scope>NUCLEOTIDE SEQUENCE [LARGE SCALE GENOMIC DNA]</scope>
</reference>
<organism evidence="1 2">
    <name type="scientific">Araneus ventricosus</name>
    <name type="common">Orbweaver spider</name>
    <name type="synonym">Epeira ventricosa</name>
    <dbReference type="NCBI Taxonomy" id="182803"/>
    <lineage>
        <taxon>Eukaryota</taxon>
        <taxon>Metazoa</taxon>
        <taxon>Ecdysozoa</taxon>
        <taxon>Arthropoda</taxon>
        <taxon>Chelicerata</taxon>
        <taxon>Arachnida</taxon>
        <taxon>Araneae</taxon>
        <taxon>Araneomorphae</taxon>
        <taxon>Entelegynae</taxon>
        <taxon>Araneoidea</taxon>
        <taxon>Araneidae</taxon>
        <taxon>Araneus</taxon>
    </lineage>
</organism>
<evidence type="ECO:0000313" key="2">
    <source>
        <dbReference type="Proteomes" id="UP000499080"/>
    </source>
</evidence>
<protein>
    <submittedName>
        <fullName evidence="1">Uncharacterized protein</fullName>
    </submittedName>
</protein>
<dbReference type="Proteomes" id="UP000499080">
    <property type="component" value="Unassembled WGS sequence"/>
</dbReference>
<name>A0A4Y2NN55_ARAVE</name>
<comment type="caution">
    <text evidence="1">The sequence shown here is derived from an EMBL/GenBank/DDBJ whole genome shotgun (WGS) entry which is preliminary data.</text>
</comment>
<proteinExistence type="predicted"/>
<evidence type="ECO:0000313" key="1">
    <source>
        <dbReference type="EMBL" id="GBN40099.1"/>
    </source>
</evidence>
<dbReference type="OrthoDB" id="8069600at2759"/>